<reference evidence="3 4" key="2">
    <citation type="submission" date="2024-07" db="EMBL/GenBank/DDBJ databases">
        <authorList>
            <person name="Akdeniz Z."/>
        </authorList>
    </citation>
    <scope>NUCLEOTIDE SEQUENCE [LARGE SCALE GENOMIC DNA]</scope>
</reference>
<dbReference type="Proteomes" id="UP001642409">
    <property type="component" value="Unassembled WGS sequence"/>
</dbReference>
<evidence type="ECO:0000313" key="2">
    <source>
        <dbReference type="EMBL" id="CAI9966876.1"/>
    </source>
</evidence>
<reference evidence="2" key="1">
    <citation type="submission" date="2023-06" db="EMBL/GenBank/DDBJ databases">
        <authorList>
            <person name="Kurt Z."/>
        </authorList>
    </citation>
    <scope>NUCLEOTIDE SEQUENCE</scope>
</reference>
<gene>
    <name evidence="3" type="ORF">HINF_LOCUS29848</name>
    <name evidence="2" type="ORF">HINF_LOCUS54521</name>
</gene>
<dbReference type="PANTHER" id="PTHR42852:SF18">
    <property type="entry name" value="CHROMOSOME UNDETERMINED SCAFFOLD_47, WHOLE GENOME SHOTGUN SEQUENCE"/>
    <property type="match status" value="1"/>
</dbReference>
<protein>
    <submittedName>
        <fullName evidence="2">Putative</fullName>
    </submittedName>
</protein>
<evidence type="ECO:0000313" key="4">
    <source>
        <dbReference type="Proteomes" id="UP001642409"/>
    </source>
</evidence>
<feature type="domain" description="Thioredoxin" evidence="1">
    <location>
        <begin position="1"/>
        <end position="134"/>
    </location>
</feature>
<dbReference type="AlphaFoldDB" id="A0AA86R4G3"/>
<dbReference type="PROSITE" id="PS00194">
    <property type="entry name" value="THIOREDOXIN_1"/>
    <property type="match status" value="1"/>
</dbReference>
<evidence type="ECO:0000259" key="1">
    <source>
        <dbReference type="PROSITE" id="PS51352"/>
    </source>
</evidence>
<dbReference type="Pfam" id="PF13905">
    <property type="entry name" value="Thioredoxin_8"/>
    <property type="match status" value="1"/>
</dbReference>
<dbReference type="CDD" id="cd02966">
    <property type="entry name" value="TlpA_like_family"/>
    <property type="match status" value="1"/>
</dbReference>
<comment type="caution">
    <text evidence="2">The sequence shown here is derived from an EMBL/GenBank/DDBJ whole genome shotgun (WGS) entry which is preliminary data.</text>
</comment>
<dbReference type="InterPro" id="IPR050553">
    <property type="entry name" value="Thioredoxin_ResA/DsbE_sf"/>
</dbReference>
<dbReference type="InterPro" id="IPR012336">
    <property type="entry name" value="Thioredoxin-like_fold"/>
</dbReference>
<dbReference type="PROSITE" id="PS51352">
    <property type="entry name" value="THIOREDOXIN_2"/>
    <property type="match status" value="1"/>
</dbReference>
<accession>A0AA86R4G3</accession>
<sequence>MINPERQFTFINQLTHHTPRQPFMVECFATWCGPCRQMAPHLAQLHAKYPKFYIVSVSSEDQGKVTEFVQNNPNCQKYNVAVDSQKKAAGLQQKYSVNGIPHAFIFDENCQVVWQGHPSEAEPEIVKVLKNSESAGFVGKSRVL</sequence>
<dbReference type="InterPro" id="IPR036249">
    <property type="entry name" value="Thioredoxin-like_sf"/>
</dbReference>
<keyword evidence="4" id="KW-1185">Reference proteome</keyword>
<name>A0AA86R4G3_9EUKA</name>
<dbReference type="EMBL" id="CATOUU010001010">
    <property type="protein sequence ID" value="CAI9966876.1"/>
    <property type="molecule type" value="Genomic_DNA"/>
</dbReference>
<dbReference type="Gene3D" id="3.40.30.10">
    <property type="entry name" value="Glutaredoxin"/>
    <property type="match status" value="1"/>
</dbReference>
<organism evidence="2">
    <name type="scientific">Hexamita inflata</name>
    <dbReference type="NCBI Taxonomy" id="28002"/>
    <lineage>
        <taxon>Eukaryota</taxon>
        <taxon>Metamonada</taxon>
        <taxon>Diplomonadida</taxon>
        <taxon>Hexamitidae</taxon>
        <taxon>Hexamitinae</taxon>
        <taxon>Hexamita</taxon>
    </lineage>
</organism>
<dbReference type="EMBL" id="CAXDID020000097">
    <property type="protein sequence ID" value="CAL6024921.1"/>
    <property type="molecule type" value="Genomic_DNA"/>
</dbReference>
<dbReference type="InterPro" id="IPR013766">
    <property type="entry name" value="Thioredoxin_domain"/>
</dbReference>
<dbReference type="PANTHER" id="PTHR42852">
    <property type="entry name" value="THIOL:DISULFIDE INTERCHANGE PROTEIN DSBE"/>
    <property type="match status" value="1"/>
</dbReference>
<proteinExistence type="predicted"/>
<dbReference type="InterPro" id="IPR017937">
    <property type="entry name" value="Thioredoxin_CS"/>
</dbReference>
<evidence type="ECO:0000313" key="3">
    <source>
        <dbReference type="EMBL" id="CAL6024921.1"/>
    </source>
</evidence>
<dbReference type="SUPFAM" id="SSF52833">
    <property type="entry name" value="Thioredoxin-like"/>
    <property type="match status" value="1"/>
</dbReference>